<accession>A0AB39Z1U6</accession>
<keyword evidence="4" id="KW-0132">Cell division</keyword>
<dbReference type="RefSeq" id="XP_016926946.3">
    <property type="nucleotide sequence ID" value="XM_017071457.4"/>
</dbReference>
<keyword evidence="3" id="KW-0158">Chromosome</keyword>
<dbReference type="AlphaFoldDB" id="A0AB39Z1U6"/>
<evidence type="ECO:0000256" key="3">
    <source>
        <dbReference type="ARBA" id="ARBA00022454"/>
    </source>
</evidence>
<dbReference type="Gene3D" id="1.10.418.60">
    <property type="entry name" value="Ncd80 complex, Nuf2 subunit"/>
    <property type="match status" value="1"/>
</dbReference>
<evidence type="ECO:0000256" key="8">
    <source>
        <dbReference type="ARBA" id="ARBA00023328"/>
    </source>
</evidence>
<dbReference type="InterPro" id="IPR005549">
    <property type="entry name" value="Kinetochore_Nuf2_N"/>
</dbReference>
<dbReference type="GO" id="GO:0031262">
    <property type="term" value="C:Ndc80 complex"/>
    <property type="evidence" value="ECO:0007669"/>
    <property type="project" value="InterPro"/>
</dbReference>
<dbReference type="InterPro" id="IPR038275">
    <property type="entry name" value="Nuf2_N_sf"/>
</dbReference>
<reference evidence="11" key="1">
    <citation type="submission" date="2025-05" db="UniProtKB">
        <authorList>
            <consortium name="RefSeq"/>
        </authorList>
    </citation>
    <scope>NUCLEOTIDE SEQUENCE [LARGE SCALE GENOMIC DNA]</scope>
</reference>
<keyword evidence="7" id="KW-0131">Cell cycle</keyword>
<feature type="coiled-coil region" evidence="9">
    <location>
        <begin position="130"/>
        <end position="178"/>
    </location>
</feature>
<dbReference type="Pfam" id="PF03800">
    <property type="entry name" value="Nuf2"/>
    <property type="match status" value="1"/>
</dbReference>
<evidence type="ECO:0000313" key="11">
    <source>
        <dbReference type="Proteomes" id="UP001652628"/>
    </source>
</evidence>
<organism evidence="11 12">
    <name type="scientific">Drosophila suzukii</name>
    <name type="common">Spotted-wing drosophila fruit fly</name>
    <dbReference type="NCBI Taxonomy" id="28584"/>
    <lineage>
        <taxon>Eukaryota</taxon>
        <taxon>Metazoa</taxon>
        <taxon>Ecdysozoa</taxon>
        <taxon>Arthropoda</taxon>
        <taxon>Hexapoda</taxon>
        <taxon>Insecta</taxon>
        <taxon>Pterygota</taxon>
        <taxon>Neoptera</taxon>
        <taxon>Endopterygota</taxon>
        <taxon>Diptera</taxon>
        <taxon>Brachycera</taxon>
        <taxon>Muscomorpha</taxon>
        <taxon>Ephydroidea</taxon>
        <taxon>Drosophilidae</taxon>
        <taxon>Drosophila</taxon>
        <taxon>Sophophora</taxon>
    </lineage>
</organism>
<gene>
    <name evidence="12" type="primary">Nuf2</name>
</gene>
<evidence type="ECO:0000256" key="6">
    <source>
        <dbReference type="ARBA" id="ARBA00023054"/>
    </source>
</evidence>
<feature type="coiled-coil region" evidence="9">
    <location>
        <begin position="280"/>
        <end position="374"/>
    </location>
</feature>
<evidence type="ECO:0000313" key="12">
    <source>
        <dbReference type="RefSeq" id="XP_016926946.3"/>
    </source>
</evidence>
<proteinExistence type="inferred from homology"/>
<keyword evidence="8" id="KW-0137">Centromere</keyword>
<evidence type="ECO:0000256" key="2">
    <source>
        <dbReference type="ARBA" id="ARBA00005498"/>
    </source>
</evidence>
<keyword evidence="6 9" id="KW-0175">Coiled coil</keyword>
<comment type="similarity">
    <text evidence="2">Belongs to the NUF2 family.</text>
</comment>
<sequence>MAVSAEIERVIDQGNYLMPDINMSQSDLANPTEPIVTKIMVHYLRCFGFRVEPPYKIGSELAHSSREARVFLIRVCRQVERIIQICFPNKTYTYLDIIKPAVKKTLTTLSYLFNYLAYYKVFKKSVLGPVEEAIKLKDSLTAELKAKSQQLEQRKQKTKECEVAISQLKKDLQDTQAKLLPLKKSCSEQTNALELIEQQQTELDMRISHWEQLVVKDGQVNELQKNIKSANLHVESCKAELAIKKQVTNEHRRVIEASQQTVTALEEATAVLPLGKLEEYKESSKHLEAVEEQLASLEVNYRKRRQDLEARKQELSLSEQQCEAMKQINEAEHHKLQKELEKLKADLEHRRNQIEVLDNTIIDLEQQRLEKEQLHAILIEQLTEIFGENWQLNST</sequence>
<feature type="domain" description="Kinetochore protein Nuf2 N-terminal" evidence="10">
    <location>
        <begin position="20"/>
        <end position="118"/>
    </location>
</feature>
<evidence type="ECO:0000259" key="10">
    <source>
        <dbReference type="Pfam" id="PF03800"/>
    </source>
</evidence>
<dbReference type="GO" id="GO:0051301">
    <property type="term" value="P:cell division"/>
    <property type="evidence" value="ECO:0007669"/>
    <property type="project" value="UniProtKB-KW"/>
</dbReference>
<evidence type="ECO:0000256" key="1">
    <source>
        <dbReference type="ARBA" id="ARBA00004584"/>
    </source>
</evidence>
<dbReference type="GeneID" id="108007709"/>
<evidence type="ECO:0000256" key="9">
    <source>
        <dbReference type="SAM" id="Coils"/>
    </source>
</evidence>
<keyword evidence="5" id="KW-0498">Mitosis</keyword>
<reference evidence="12" key="2">
    <citation type="submission" date="2025-08" db="UniProtKB">
        <authorList>
            <consortium name="RefSeq"/>
        </authorList>
    </citation>
    <scope>IDENTIFICATION</scope>
</reference>
<evidence type="ECO:0000256" key="4">
    <source>
        <dbReference type="ARBA" id="ARBA00022618"/>
    </source>
</evidence>
<comment type="subcellular location">
    <subcellularLocation>
        <location evidence="1">Chromosome</location>
        <location evidence="1">Centromere</location>
    </subcellularLocation>
</comment>
<protein>
    <submittedName>
        <fullName evidence="12">Tropomyosin</fullName>
    </submittedName>
</protein>
<evidence type="ECO:0000256" key="5">
    <source>
        <dbReference type="ARBA" id="ARBA00022776"/>
    </source>
</evidence>
<name>A0AB39Z1U6_DROSZ</name>
<evidence type="ECO:0000256" key="7">
    <source>
        <dbReference type="ARBA" id="ARBA00023306"/>
    </source>
</evidence>
<keyword evidence="11" id="KW-1185">Reference proteome</keyword>
<dbReference type="Proteomes" id="UP001652628">
    <property type="component" value="Chromosome 2L"/>
</dbReference>